<dbReference type="GO" id="GO:0008615">
    <property type="term" value="P:pyridoxine biosynthetic process"/>
    <property type="evidence" value="ECO:0007669"/>
    <property type="project" value="UniProtKB-KW"/>
</dbReference>
<evidence type="ECO:0000256" key="4">
    <source>
        <dbReference type="ARBA" id="ARBA00005037"/>
    </source>
</evidence>
<dbReference type="EnsemblMetazoa" id="ACUA011570-RA">
    <property type="protein sequence ID" value="ACUA011570-PA"/>
    <property type="gene ID" value="ACUA011570"/>
</dbReference>
<evidence type="ECO:0000256" key="2">
    <source>
        <dbReference type="ARBA" id="ARBA00003691"/>
    </source>
</evidence>
<comment type="cofactor">
    <cofactor evidence="1">
        <name>FMN</name>
        <dbReference type="ChEBI" id="CHEBI:58210"/>
    </cofactor>
</comment>
<evidence type="ECO:0000313" key="15">
    <source>
        <dbReference type="Proteomes" id="UP000075883"/>
    </source>
</evidence>
<feature type="domain" description="Pyridoxine 5'-phosphate oxidase dimerisation C-terminal" evidence="13">
    <location>
        <begin position="210"/>
        <end position="239"/>
    </location>
</feature>
<comment type="similarity">
    <text evidence="5">Belongs to the pyridoxamine 5'-phosphate oxidase family.</text>
</comment>
<dbReference type="PROSITE" id="PS01064">
    <property type="entry name" value="PYRIDOX_OXIDASE"/>
    <property type="match status" value="1"/>
</dbReference>
<dbReference type="UniPathway" id="UPA01068">
    <property type="reaction ID" value="UER00304"/>
</dbReference>
<dbReference type="Pfam" id="PF01243">
    <property type="entry name" value="PNPOx_N"/>
    <property type="match status" value="1"/>
</dbReference>
<dbReference type="SUPFAM" id="SSF50475">
    <property type="entry name" value="FMN-binding split barrel"/>
    <property type="match status" value="1"/>
</dbReference>
<keyword evidence="9" id="KW-0288">FMN</keyword>
<sequence length="267" mass="30200">MNGDGVCGVCAAEMRILGKWAFVALTYMPTFGQVTIKQLVNGIKYKSEKEIFLESSIERKEPISLFRKWLQDACETPEIIEPNAMCLATATKDAVPSARFVLLKDVTADGFTFFTNYESRKADELAENPSVALAFYWLPLRRSVRIEGKAERISREASEAYFHQRPRASQIGALASPQSKPIPSREFLDEKEKAIKAELGPEGVVPLPNWGGYLVRPQTIEFWQGQTNRLHDRIRFRKELGANEAVDGTLLHQAHKRSIKRIESLNM</sequence>
<evidence type="ECO:0000256" key="6">
    <source>
        <dbReference type="ARBA" id="ARBA00011738"/>
    </source>
</evidence>
<reference evidence="15" key="1">
    <citation type="submission" date="2013-09" db="EMBL/GenBank/DDBJ databases">
        <title>The Genome Sequence of Anopheles culicifacies species A.</title>
        <authorList>
            <consortium name="The Broad Institute Genomics Platform"/>
            <person name="Neafsey D.E."/>
            <person name="Besansky N."/>
            <person name="Howell P."/>
            <person name="Walton C."/>
            <person name="Young S.K."/>
            <person name="Zeng Q."/>
            <person name="Gargeya S."/>
            <person name="Fitzgerald M."/>
            <person name="Haas B."/>
            <person name="Abouelleil A."/>
            <person name="Allen A.W."/>
            <person name="Alvarado L."/>
            <person name="Arachchi H.M."/>
            <person name="Berlin A.M."/>
            <person name="Chapman S.B."/>
            <person name="Gainer-Dewar J."/>
            <person name="Goldberg J."/>
            <person name="Griggs A."/>
            <person name="Gujja S."/>
            <person name="Hansen M."/>
            <person name="Howarth C."/>
            <person name="Imamovic A."/>
            <person name="Ireland A."/>
            <person name="Larimer J."/>
            <person name="McCowan C."/>
            <person name="Murphy C."/>
            <person name="Pearson M."/>
            <person name="Poon T.W."/>
            <person name="Priest M."/>
            <person name="Roberts A."/>
            <person name="Saif S."/>
            <person name="Shea T."/>
            <person name="Sisk P."/>
            <person name="Sykes S."/>
            <person name="Wortman J."/>
            <person name="Nusbaum C."/>
            <person name="Birren B."/>
        </authorList>
    </citation>
    <scope>NUCLEOTIDE SEQUENCE [LARGE SCALE GENOMIC DNA]</scope>
    <source>
        <strain evidence="15">A-37</strain>
    </source>
</reference>
<comment type="function">
    <text evidence="2">Catalyzes the oxidation of either pyridoxine 5'-phosphate (PNP) or pyridoxamine 5'-phosphate (PMP) into pyridoxal 5'-phosphate (PLP).</text>
</comment>
<comment type="pathway">
    <text evidence="3">Cofactor metabolism; pyridoxal 5'-phosphate salvage; pyridoxal 5'-phosphate from pyridoxamine 5'-phosphate: step 1/1.</text>
</comment>
<dbReference type="InterPro" id="IPR019740">
    <property type="entry name" value="Pyridox_Oxase_CS"/>
</dbReference>
<dbReference type="HAMAP" id="MF_01629">
    <property type="entry name" value="PdxH"/>
    <property type="match status" value="1"/>
</dbReference>
<organism evidence="14 15">
    <name type="scientific">Anopheles culicifacies</name>
    <dbReference type="NCBI Taxonomy" id="139723"/>
    <lineage>
        <taxon>Eukaryota</taxon>
        <taxon>Metazoa</taxon>
        <taxon>Ecdysozoa</taxon>
        <taxon>Arthropoda</taxon>
        <taxon>Hexapoda</taxon>
        <taxon>Insecta</taxon>
        <taxon>Pterygota</taxon>
        <taxon>Neoptera</taxon>
        <taxon>Endopterygota</taxon>
        <taxon>Diptera</taxon>
        <taxon>Nematocera</taxon>
        <taxon>Culicoidea</taxon>
        <taxon>Culicidae</taxon>
        <taxon>Anophelinae</taxon>
        <taxon>Anopheles</taxon>
        <taxon>culicifacies species complex</taxon>
    </lineage>
</organism>
<dbReference type="STRING" id="139723.A0A182M7R6"/>
<dbReference type="InterPro" id="IPR011576">
    <property type="entry name" value="Pyridox_Oxase_N"/>
</dbReference>
<evidence type="ECO:0000256" key="3">
    <source>
        <dbReference type="ARBA" id="ARBA00004738"/>
    </source>
</evidence>
<dbReference type="Gene3D" id="2.30.110.10">
    <property type="entry name" value="Electron Transport, Fmn-binding Protein, Chain A"/>
    <property type="match status" value="1"/>
</dbReference>
<dbReference type="Proteomes" id="UP000075883">
    <property type="component" value="Unassembled WGS sequence"/>
</dbReference>
<dbReference type="InterPro" id="IPR019576">
    <property type="entry name" value="Pyridoxamine_oxidase_dimer_C"/>
</dbReference>
<keyword evidence="15" id="KW-1185">Reference proteome</keyword>
<dbReference type="GO" id="GO:0010181">
    <property type="term" value="F:FMN binding"/>
    <property type="evidence" value="ECO:0007669"/>
    <property type="project" value="InterPro"/>
</dbReference>
<dbReference type="NCBIfam" id="TIGR00558">
    <property type="entry name" value="pdxH"/>
    <property type="match status" value="1"/>
</dbReference>
<evidence type="ECO:0000259" key="12">
    <source>
        <dbReference type="Pfam" id="PF01243"/>
    </source>
</evidence>
<evidence type="ECO:0000256" key="7">
    <source>
        <dbReference type="ARBA" id="ARBA00012801"/>
    </source>
</evidence>
<evidence type="ECO:0000256" key="10">
    <source>
        <dbReference type="ARBA" id="ARBA00023002"/>
    </source>
</evidence>
<comment type="subunit">
    <text evidence="6">Homodimer.</text>
</comment>
<dbReference type="EMBL" id="AXCM01002704">
    <property type="status" value="NOT_ANNOTATED_CDS"/>
    <property type="molecule type" value="Genomic_DNA"/>
</dbReference>
<dbReference type="Pfam" id="PF10590">
    <property type="entry name" value="PNP_phzG_C"/>
    <property type="match status" value="1"/>
</dbReference>
<evidence type="ECO:0000313" key="14">
    <source>
        <dbReference type="EnsemblMetazoa" id="ACUA011570-PA"/>
    </source>
</evidence>
<keyword evidence="10" id="KW-0560">Oxidoreductase</keyword>
<dbReference type="InterPro" id="IPR012349">
    <property type="entry name" value="Split_barrel_FMN-bd"/>
</dbReference>
<evidence type="ECO:0000256" key="11">
    <source>
        <dbReference type="ARBA" id="ARBA00023096"/>
    </source>
</evidence>
<reference evidence="14" key="2">
    <citation type="submission" date="2020-05" db="UniProtKB">
        <authorList>
            <consortium name="EnsemblMetazoa"/>
        </authorList>
    </citation>
    <scope>IDENTIFICATION</scope>
    <source>
        <strain evidence="14">A-37</strain>
    </source>
</reference>
<dbReference type="VEuPathDB" id="VectorBase:ACUA011570"/>
<dbReference type="GO" id="GO:0004733">
    <property type="term" value="F:pyridoxamine phosphate oxidase activity"/>
    <property type="evidence" value="ECO:0007669"/>
    <property type="project" value="UniProtKB-EC"/>
</dbReference>
<dbReference type="FunFam" id="2.30.110.10:FF:000005">
    <property type="entry name" value="NAD(P)H-hydrate epimerase"/>
    <property type="match status" value="1"/>
</dbReference>
<evidence type="ECO:0000259" key="13">
    <source>
        <dbReference type="Pfam" id="PF10590"/>
    </source>
</evidence>
<feature type="domain" description="Pyridoxamine 5'-phosphate oxidase N-terminal" evidence="12">
    <location>
        <begin position="79"/>
        <end position="188"/>
    </location>
</feature>
<keyword evidence="11" id="KW-0664">Pyridoxine biosynthesis</keyword>
<dbReference type="NCBIfam" id="NF004231">
    <property type="entry name" value="PRK05679.1"/>
    <property type="match status" value="1"/>
</dbReference>
<evidence type="ECO:0000256" key="8">
    <source>
        <dbReference type="ARBA" id="ARBA00022630"/>
    </source>
</evidence>
<dbReference type="PANTHER" id="PTHR10851">
    <property type="entry name" value="PYRIDOXINE-5-PHOSPHATE OXIDASE"/>
    <property type="match status" value="1"/>
</dbReference>
<accession>A0A182M7R6</accession>
<evidence type="ECO:0000256" key="9">
    <source>
        <dbReference type="ARBA" id="ARBA00022643"/>
    </source>
</evidence>
<dbReference type="EC" id="1.4.3.5" evidence="7"/>
<evidence type="ECO:0000256" key="5">
    <source>
        <dbReference type="ARBA" id="ARBA00007301"/>
    </source>
</evidence>
<dbReference type="InterPro" id="IPR000659">
    <property type="entry name" value="Pyridox_Oxase"/>
</dbReference>
<comment type="pathway">
    <text evidence="4">Cofactor metabolism; pyridoxal 5'-phosphate salvage; pyridoxal 5'-phosphate from pyridoxine 5'-phosphate: step 1/1.</text>
</comment>
<dbReference type="PANTHER" id="PTHR10851:SF0">
    <property type="entry name" value="PYRIDOXINE-5'-PHOSPHATE OXIDASE"/>
    <property type="match status" value="1"/>
</dbReference>
<keyword evidence="8" id="KW-0285">Flavoprotein</keyword>
<proteinExistence type="inferred from homology"/>
<protein>
    <recommendedName>
        <fullName evidence="7">pyridoxal 5'-phosphate synthase</fullName>
        <ecNumber evidence="7">1.4.3.5</ecNumber>
    </recommendedName>
</protein>
<dbReference type="AlphaFoldDB" id="A0A182M7R6"/>
<evidence type="ECO:0000256" key="1">
    <source>
        <dbReference type="ARBA" id="ARBA00001917"/>
    </source>
</evidence>
<name>A0A182M7R6_9DIPT</name>